<feature type="region of interest" description="Disordered" evidence="8">
    <location>
        <begin position="1392"/>
        <end position="1452"/>
    </location>
</feature>
<evidence type="ECO:0000313" key="11">
    <source>
        <dbReference type="Proteomes" id="UP000236161"/>
    </source>
</evidence>
<gene>
    <name evidence="10" type="primary">TIF3C1</name>
    <name evidence="10" type="ORF">AXF42_Ash002367</name>
</gene>
<dbReference type="SUPFAM" id="SSF46785">
    <property type="entry name" value="Winged helix' DNA-binding domain"/>
    <property type="match status" value="1"/>
</dbReference>
<evidence type="ECO:0000256" key="1">
    <source>
        <dbReference type="ARBA" id="ARBA00004123"/>
    </source>
</evidence>
<keyword evidence="6" id="KW-0539">Nucleus</keyword>
<evidence type="ECO:0000256" key="2">
    <source>
        <dbReference type="ARBA" id="ARBA00022448"/>
    </source>
</evidence>
<dbReference type="InterPro" id="IPR008905">
    <property type="entry name" value="EIF3C_N_dom"/>
</dbReference>
<dbReference type="Pfam" id="PF08801">
    <property type="entry name" value="Nucleoporin_N"/>
    <property type="match status" value="1"/>
</dbReference>
<dbReference type="Pfam" id="PF03177">
    <property type="entry name" value="Nucleoporin_C"/>
    <property type="match status" value="1"/>
</dbReference>
<organism evidence="10 11">
    <name type="scientific">Apostasia shenzhenica</name>
    <dbReference type="NCBI Taxonomy" id="1088818"/>
    <lineage>
        <taxon>Eukaryota</taxon>
        <taxon>Viridiplantae</taxon>
        <taxon>Streptophyta</taxon>
        <taxon>Embryophyta</taxon>
        <taxon>Tracheophyta</taxon>
        <taxon>Spermatophyta</taxon>
        <taxon>Magnoliopsida</taxon>
        <taxon>Liliopsida</taxon>
        <taxon>Asparagales</taxon>
        <taxon>Orchidaceae</taxon>
        <taxon>Apostasioideae</taxon>
        <taxon>Apostasia</taxon>
    </lineage>
</organism>
<feature type="compositionally biased region" description="Basic and acidic residues" evidence="8">
    <location>
        <begin position="1605"/>
        <end position="1617"/>
    </location>
</feature>
<feature type="domain" description="PCI" evidence="9">
    <location>
        <begin position="2009"/>
        <end position="2181"/>
    </location>
</feature>
<dbReference type="STRING" id="1088818.A0A2I0ANE5"/>
<comment type="function">
    <text evidence="7">Component of the eukaryotic translation initiation factor 3 (eIF-3) complex, which is involved in protein synthesis of a specialized repertoire of mRNAs and, together with other initiation factors, stimulates binding of mRNA and methionyl-tRNAi to the 40S ribosome. The eIF-3 complex specifically targets and initiates translation of a subset of mRNAs involved in cell proliferation.</text>
</comment>
<feature type="compositionally biased region" description="Low complexity" evidence="8">
    <location>
        <begin position="1529"/>
        <end position="1540"/>
    </location>
</feature>
<dbReference type="GO" id="GO:0016282">
    <property type="term" value="C:eukaryotic 43S preinitiation complex"/>
    <property type="evidence" value="ECO:0007669"/>
    <property type="project" value="UniProtKB-UniRule"/>
</dbReference>
<comment type="similarity">
    <text evidence="7">Belongs to the eIF-3 subunit C family.</text>
</comment>
<dbReference type="InterPro" id="IPR027516">
    <property type="entry name" value="EIF3C"/>
</dbReference>
<sequence>MFSPAARKSPLLRQKDRNATVRSTAAPLDSSPLTPLPLAPAVDPSLNSPIPNRPATGTPAPWAIRPSVSVCISAGEKLFTGGMDKGTGICWIICGNKLYVWSYISASVSNKCLVLEIPQSVLKVRYGNTKSRYSDQWMVCIVKWDMTSSKSDSVFGHRISAGLIICNLKTQALAYWPDISLESNIIPVVSLPTTMEGSENSTQGEGENSDKVNQEIHMVGISEQDHYNSIIAASVPGCPYECIAVACQSIGRLWHFHFTPSRILRKMVPHEILGASNMSHSQTNRRYARSLIWHLQPHSCSENSALQFFLLTDREIQCWNVLRTRELNVTRLWAHVIVGTDGDLGIKKDLAGQKHIWLLDMQVDERGKEISILVATFCKDRLGGSSYIQYSLLMMLYRAVQCLTIENPGSNERVMEKKAPLQVIIPKARVEDEDFLFSMRLRVGGKPSGSAIILSWDGTATVTNYLRGSTRLYQFDLPYDAGKVLDASVFPSAEDDEEGAWVVLTEKVGVWAIPEKAVLTGGVEPPERSLSRKGSCNEGVAQEEKRIQAFGGNMAPRRASSEAWSSGDRQKTIITGIVQRTAHDEEVEVLLTRLFQDFMLSGEVEGAFEKLTVKGAFVKEGETSVFARLSKSIVDTLAKHWTTARGPELVASAIVSSLLLDKQQKHQKYLHFLALSKCHDEVSVKQSPFEPMPWLCLLPPPDTDSCHLHHVLLPAYHLTMMPSPTLLFSTRRHALLIIMEHGEKLSSMIQLRELQNTMIQNSSNTASTPSSVPSIRLGGSLWELIQLVGDKARRNTVMLMDRDNDEIFYSRVSDIEDFFYCLSYHLSSLVGEDEPHTIQVQRVYDLSNACSVAIQAAMQYRLDNQTWYPSPEGLTPWNCQLVVRSGLWSIVSFIMQLLKETAVIDISRKSDLWCQLEILSDILLDGYTVSITTKLERGEDHKGLLREYSKRRDEILDFLFVQTKKFADAKYQAKYEDLEDVQNKEAIFRETSLPLLSMAKRHEGYKTLWQICYQLNDSRLLRNLMRDSRGPKGGFSDFVFKQLIENRQYAKLLRLGEEFQDELANFLKDESDLLWLHEIYLSDFSSASETLHSLALSQENSSPEVYLTVSAQAKMPPSMADRKRLLNLSKISAAEEVTKCLNMNEECPVVNEPLDPAELIEKCLRGDRKLSLLAFEIFAWTSSSFRSLNHSLIEKCWRNAAEQDDWAALANASRAEGWTDETRFAKLRETVLFKASNRCYGPEAETFEGGFEEVLPLRKEDAVSSVETILMQHENFPDAGKLMLTATMMGKEGINVVEEAVGELAMEQEISRQRKIKNYQTGIFIPLNAAPGVVKPTDSRQPRYPRSALAPPLPEVTPLSRFILSASPFRLIFCARQLVASSFALRLPSTRVFQGGDSDSEEEEEQSEYGDESDAGNEVGESAGGASRYLRENASDSDDSDGQPRVVKSARDKRFDEMAATVEQMKNAMKINDWVSLQESFEKINKQLEKVVRVTESEKVPNLYIKALVMLEDFLVQALANKDAKKKMSSSNAKALNSMKQKLKKNNKQYEELIMKYREKPESEDEGVEDEEEDESGSEVEEDLSKIAKSDIEDEDEDEDEGDEHAEGDGAWEKKMSRKDKLMDKQFMKDPSEITWDIVDKKLKEIVAARGRKGTGRVEQVEQLTFLTRVAKTPAQKLEILFSVISAQFDVNPSLLGHMPINVWKKCVSNMLLVLDILEHYPNIVVDDIIEPEEHETQKGIDFKGTIRVWGNLAAFLERLDSEFFKSLQCIDPHTREYVERLRDEPLFLVVAQNVQDYLERIGDFKAASKVALRRVELVYYKPQEVYDAMRKLAEQNEGTDGGIEGDGYFEHQVVEENRGPPAFVVIPEIVPRRPTFPESSRTLMDALVSLIYKYGDERTKARAMLCDIYNHAIFDEFYVARDLLLMSHLQEGIQHMDISSQILFNRAMAQLGLCAFRAGLITEAHGCLSELYTGGRVKDLLAQGFSQSRYHEKTPEQERLERRRQMPYHMHINLELLEATHLISAMLLEVPNIASNSHDSKRKIISKTFRRLLEVSERQTFVGPPENVRDHVMAATRALNRGDHHKALDVIKSLDIWKLLRSRDAVLEMLSTKIKEEALRTYLFSYSSCYKSLSLDRVIAMFDLSEAHAHSIISKMMITEELHASWDQPTRCIVFHEVEHSRLQGLLFQMADKLGILAESNERAFEARTGGGLDGLPPRRKGDGQEFPALVGPGKWQENFLSANQGRSRAGGYYGARSGQVGGGLSRGDRNAGAGLRGLGGGHPSLRYQDAYGRTPYQSSAATRGAQVDGAGRMVSLSKEPHRGSNLYFHHALKLIGALLCWSLRAPSRRARATPGRKPRLLPLRISPAPASHVAGFLTSSTLHGKTAARYNFVRCYHDLERHRASTTIP</sequence>
<dbReference type="InterPro" id="IPR007187">
    <property type="entry name" value="Nucleoporin_Nup133/Nup155_C"/>
</dbReference>
<keyword evidence="3 7" id="KW-0963">Cytoplasm</keyword>
<dbReference type="Gene3D" id="2.130.10.10">
    <property type="entry name" value="YVTN repeat-like/Quinoprotein amine dehydrogenase"/>
    <property type="match status" value="1"/>
</dbReference>
<dbReference type="Proteomes" id="UP000236161">
    <property type="component" value="Unassembled WGS sequence"/>
</dbReference>
<keyword evidence="2" id="KW-0813">Transport</keyword>
<dbReference type="OrthoDB" id="103454at2759"/>
<dbReference type="GO" id="GO:0005635">
    <property type="term" value="C:nuclear envelope"/>
    <property type="evidence" value="ECO:0007669"/>
    <property type="project" value="UniProtKB-ARBA"/>
</dbReference>
<accession>A0A2I0ANE5</accession>
<dbReference type="EMBL" id="KZ451969">
    <property type="protein sequence ID" value="PKA57063.1"/>
    <property type="molecule type" value="Genomic_DNA"/>
</dbReference>
<dbReference type="SMART" id="SM00088">
    <property type="entry name" value="PINT"/>
    <property type="match status" value="1"/>
</dbReference>
<feature type="region of interest" description="Disordered" evidence="8">
    <location>
        <begin position="1557"/>
        <end position="1617"/>
    </location>
</feature>
<feature type="compositionally biased region" description="Acidic residues" evidence="8">
    <location>
        <begin position="1592"/>
        <end position="1604"/>
    </location>
</feature>
<dbReference type="GO" id="GO:0001732">
    <property type="term" value="P:formation of cytoplasmic translation initiation complex"/>
    <property type="evidence" value="ECO:0007669"/>
    <property type="project" value="UniProtKB-UniRule"/>
</dbReference>
<dbReference type="PROSITE" id="PS50250">
    <property type="entry name" value="PCI"/>
    <property type="match status" value="1"/>
</dbReference>
<dbReference type="Pfam" id="PF01399">
    <property type="entry name" value="PCI"/>
    <property type="match status" value="1"/>
</dbReference>
<feature type="region of interest" description="Disordered" evidence="8">
    <location>
        <begin position="1523"/>
        <end position="1542"/>
    </location>
</feature>
<dbReference type="GO" id="GO:0003743">
    <property type="term" value="F:translation initiation factor activity"/>
    <property type="evidence" value="ECO:0007669"/>
    <property type="project" value="UniProtKB-UniRule"/>
</dbReference>
<evidence type="ECO:0000256" key="3">
    <source>
        <dbReference type="ARBA" id="ARBA00022490"/>
    </source>
</evidence>
<protein>
    <recommendedName>
        <fullName evidence="7">Eukaryotic translation initiation factor 3 subunit C</fullName>
        <shortName evidence="7">eIF3c</shortName>
    </recommendedName>
    <alternativeName>
        <fullName evidence="7">Eukaryotic translation initiation factor 3 subunit 8</fullName>
    </alternativeName>
    <alternativeName>
        <fullName evidence="7">eIF3 p110</fullName>
    </alternativeName>
</protein>
<reference evidence="10 11" key="1">
    <citation type="journal article" date="2017" name="Nature">
        <title>The Apostasia genome and the evolution of orchids.</title>
        <authorList>
            <person name="Zhang G.Q."/>
            <person name="Liu K.W."/>
            <person name="Li Z."/>
            <person name="Lohaus R."/>
            <person name="Hsiao Y.Y."/>
            <person name="Niu S.C."/>
            <person name="Wang J.Y."/>
            <person name="Lin Y.C."/>
            <person name="Xu Q."/>
            <person name="Chen L.J."/>
            <person name="Yoshida K."/>
            <person name="Fujiwara S."/>
            <person name="Wang Z.W."/>
            <person name="Zhang Y.Q."/>
            <person name="Mitsuda N."/>
            <person name="Wang M."/>
            <person name="Liu G.H."/>
            <person name="Pecoraro L."/>
            <person name="Huang H.X."/>
            <person name="Xiao X.J."/>
            <person name="Lin M."/>
            <person name="Wu X.Y."/>
            <person name="Wu W.L."/>
            <person name="Chen Y.Y."/>
            <person name="Chang S.B."/>
            <person name="Sakamoto S."/>
            <person name="Ohme-Takagi M."/>
            <person name="Yagi M."/>
            <person name="Zeng S.J."/>
            <person name="Shen C.Y."/>
            <person name="Yeh C.M."/>
            <person name="Luo Y.B."/>
            <person name="Tsai W.C."/>
            <person name="Van de Peer Y."/>
            <person name="Liu Z.J."/>
        </authorList>
    </citation>
    <scope>NUCLEOTIDE SEQUENCE [LARGE SCALE GENOMIC DNA]</scope>
    <source>
        <strain evidence="11">cv. Shenzhen</strain>
        <tissue evidence="10">Stem</tissue>
    </source>
</reference>
<dbReference type="PANTHER" id="PTHR13937:SF0">
    <property type="entry name" value="EUKARYOTIC TRANSLATION INITIATION FACTOR 3 SUBUNIT C-RELATED"/>
    <property type="match status" value="1"/>
</dbReference>
<dbReference type="Pfam" id="PF05470">
    <property type="entry name" value="eIF-3c_N"/>
    <property type="match status" value="1"/>
</dbReference>
<evidence type="ECO:0000313" key="10">
    <source>
        <dbReference type="EMBL" id="PKA57063.1"/>
    </source>
</evidence>
<dbReference type="InterPro" id="IPR036390">
    <property type="entry name" value="WH_DNA-bd_sf"/>
</dbReference>
<comment type="subcellular location">
    <subcellularLocation>
        <location evidence="7">Cytoplasm</location>
    </subcellularLocation>
    <subcellularLocation>
        <location evidence="1">Nucleus</location>
    </subcellularLocation>
</comment>
<evidence type="ECO:0000259" key="9">
    <source>
        <dbReference type="PROSITE" id="PS50250"/>
    </source>
</evidence>
<feature type="compositionally biased region" description="Acidic residues" evidence="8">
    <location>
        <begin position="1398"/>
        <end position="1415"/>
    </location>
</feature>
<dbReference type="HAMAP" id="MF_03002">
    <property type="entry name" value="eIF3c"/>
    <property type="match status" value="1"/>
</dbReference>
<evidence type="ECO:0000256" key="5">
    <source>
        <dbReference type="ARBA" id="ARBA00022917"/>
    </source>
</evidence>
<evidence type="ECO:0000256" key="7">
    <source>
        <dbReference type="HAMAP-Rule" id="MF_03002"/>
    </source>
</evidence>
<dbReference type="InterPro" id="IPR014908">
    <property type="entry name" value="Nucleoporin_Nup133/Nup155_N"/>
</dbReference>
<dbReference type="SUPFAM" id="SSF117289">
    <property type="entry name" value="Nucleoporin domain"/>
    <property type="match status" value="1"/>
</dbReference>
<comment type="subunit">
    <text evidence="7">Component of the eukaryotic translation initiation factor 3 (eIF-3) complex.</text>
</comment>
<proteinExistence type="inferred from homology"/>
<dbReference type="InterPro" id="IPR015943">
    <property type="entry name" value="WD40/YVTN_repeat-like_dom_sf"/>
</dbReference>
<dbReference type="GO" id="GO:0005852">
    <property type="term" value="C:eukaryotic translation initiation factor 3 complex"/>
    <property type="evidence" value="ECO:0007669"/>
    <property type="project" value="UniProtKB-UniRule"/>
</dbReference>
<evidence type="ECO:0000256" key="4">
    <source>
        <dbReference type="ARBA" id="ARBA00022540"/>
    </source>
</evidence>
<dbReference type="GO" id="GO:0003723">
    <property type="term" value="F:RNA binding"/>
    <property type="evidence" value="ECO:0007669"/>
    <property type="project" value="InterPro"/>
</dbReference>
<dbReference type="InterPro" id="IPR000717">
    <property type="entry name" value="PCI_dom"/>
</dbReference>
<name>A0A2I0ANE5_9ASPA</name>
<dbReference type="PANTHER" id="PTHR13937">
    <property type="entry name" value="EUKARYOTIC TRANSLATION INITATION FACTOR 3, SUBUNIT 8 EIF3S8 -RELATED"/>
    <property type="match status" value="1"/>
</dbReference>
<keyword evidence="4 7" id="KW-0396">Initiation factor</keyword>
<dbReference type="GO" id="GO:0031369">
    <property type="term" value="F:translation initiation factor binding"/>
    <property type="evidence" value="ECO:0007669"/>
    <property type="project" value="InterPro"/>
</dbReference>
<evidence type="ECO:0000256" key="8">
    <source>
        <dbReference type="SAM" id="MobiDB-lite"/>
    </source>
</evidence>
<evidence type="ECO:0000256" key="6">
    <source>
        <dbReference type="ARBA" id="ARBA00023242"/>
    </source>
</evidence>
<keyword evidence="11" id="KW-1185">Reference proteome</keyword>
<feature type="region of interest" description="Disordered" evidence="8">
    <location>
        <begin position="1"/>
        <end position="35"/>
    </location>
</feature>
<feature type="compositionally biased region" description="Acidic residues" evidence="8">
    <location>
        <begin position="1562"/>
        <end position="1582"/>
    </location>
</feature>
<keyword evidence="5 7" id="KW-0648">Protein biosynthesis</keyword>
<dbReference type="GO" id="GO:0033290">
    <property type="term" value="C:eukaryotic 48S preinitiation complex"/>
    <property type="evidence" value="ECO:0007669"/>
    <property type="project" value="UniProtKB-UniRule"/>
</dbReference>